<comment type="caution">
    <text evidence="1">The sequence shown here is derived from an EMBL/GenBank/DDBJ whole genome shotgun (WGS) entry which is preliminary data.</text>
</comment>
<reference evidence="1 2" key="1">
    <citation type="submission" date="2017-11" db="EMBL/GenBank/DDBJ databases">
        <title>De-novo sequencing of pomegranate (Punica granatum L.) genome.</title>
        <authorList>
            <person name="Akparov Z."/>
            <person name="Amiraslanov A."/>
            <person name="Hajiyeva S."/>
            <person name="Abbasov M."/>
            <person name="Kaur K."/>
            <person name="Hamwieh A."/>
            <person name="Solovyev V."/>
            <person name="Salamov A."/>
            <person name="Braich B."/>
            <person name="Kosarev P."/>
            <person name="Mahmoud A."/>
            <person name="Hajiyev E."/>
            <person name="Babayeva S."/>
            <person name="Izzatullayeva V."/>
            <person name="Mammadov A."/>
            <person name="Mammadov A."/>
            <person name="Sharifova S."/>
            <person name="Ojaghi J."/>
            <person name="Eynullazada K."/>
            <person name="Bayramov B."/>
            <person name="Abdulazimova A."/>
            <person name="Shahmuradov I."/>
        </authorList>
    </citation>
    <scope>NUCLEOTIDE SEQUENCE [LARGE SCALE GENOMIC DNA]</scope>
    <source>
        <strain evidence="2">cv. AG2017</strain>
        <tissue evidence="1">Leaf</tissue>
    </source>
</reference>
<protein>
    <submittedName>
        <fullName evidence="1">Uncharacterized protein</fullName>
    </submittedName>
</protein>
<dbReference type="Proteomes" id="UP000233551">
    <property type="component" value="Unassembled WGS sequence"/>
</dbReference>
<dbReference type="EMBL" id="PGOL01000099">
    <property type="protein sequence ID" value="PKI77251.1"/>
    <property type="molecule type" value="Genomic_DNA"/>
</dbReference>
<evidence type="ECO:0000313" key="2">
    <source>
        <dbReference type="Proteomes" id="UP000233551"/>
    </source>
</evidence>
<evidence type="ECO:0000313" key="1">
    <source>
        <dbReference type="EMBL" id="PKI77251.1"/>
    </source>
</evidence>
<proteinExistence type="predicted"/>
<dbReference type="AlphaFoldDB" id="A0A2I0L990"/>
<name>A0A2I0L990_PUNGR</name>
<keyword evidence="2" id="KW-1185">Reference proteome</keyword>
<organism evidence="1 2">
    <name type="scientific">Punica granatum</name>
    <name type="common">Pomegranate</name>
    <dbReference type="NCBI Taxonomy" id="22663"/>
    <lineage>
        <taxon>Eukaryota</taxon>
        <taxon>Viridiplantae</taxon>
        <taxon>Streptophyta</taxon>
        <taxon>Embryophyta</taxon>
        <taxon>Tracheophyta</taxon>
        <taxon>Spermatophyta</taxon>
        <taxon>Magnoliopsida</taxon>
        <taxon>eudicotyledons</taxon>
        <taxon>Gunneridae</taxon>
        <taxon>Pentapetalae</taxon>
        <taxon>rosids</taxon>
        <taxon>malvids</taxon>
        <taxon>Myrtales</taxon>
        <taxon>Lythraceae</taxon>
        <taxon>Punica</taxon>
    </lineage>
</organism>
<accession>A0A2I0L990</accession>
<sequence>MEGIAVQFSSSFAVAGFFPSPAPVQGFKLSDSSLSIPLLPASAAPYPPASPLLAAASFSSLSSLCVVLLAAHRRCNCCLLLNARRPCLLLPGCVAVCCSQSLLLSSILPKVCQMLSTPGVRLCHKYSKCNASMEAQIRQWRQRLPVT</sequence>
<gene>
    <name evidence="1" type="ORF">CRG98_002372</name>
</gene>